<protein>
    <submittedName>
        <fullName evidence="3">Acetyl-CoA carboxylase biotin carboxyl carrier protein subunit</fullName>
    </submittedName>
</protein>
<evidence type="ECO:0000256" key="1">
    <source>
        <dbReference type="ARBA" id="ARBA00023267"/>
    </source>
</evidence>
<name>A0ABW4IUX1_9ACTN</name>
<keyword evidence="4" id="KW-1185">Reference proteome</keyword>
<dbReference type="InterPro" id="IPR011053">
    <property type="entry name" value="Single_hybrid_motif"/>
</dbReference>
<evidence type="ECO:0000313" key="4">
    <source>
        <dbReference type="Proteomes" id="UP001597261"/>
    </source>
</evidence>
<dbReference type="PROSITE" id="PS50968">
    <property type="entry name" value="BIOTINYL_LIPOYL"/>
    <property type="match status" value="1"/>
</dbReference>
<dbReference type="InterPro" id="IPR000089">
    <property type="entry name" value="Biotin_lipoyl"/>
</dbReference>
<dbReference type="Gene3D" id="2.40.50.100">
    <property type="match status" value="1"/>
</dbReference>
<evidence type="ECO:0000259" key="2">
    <source>
        <dbReference type="PROSITE" id="PS50968"/>
    </source>
</evidence>
<sequence>PFTVHTRWIETEFVNNIPAFTASWTEEAEAEARETVVVEVGGKRLEVSLPTSQGLALARATVAGGSRPKRRATRKSASGALGDALTSPMQGTIVKVAVEEGQQVNEGDLVIVLEAMKMEQPLNAQRSGTIKGLTAEVGHSVTSGAVICEIKD</sequence>
<dbReference type="PANTHER" id="PTHR45266:SF3">
    <property type="entry name" value="OXALOACETATE DECARBOXYLASE ALPHA CHAIN"/>
    <property type="match status" value="1"/>
</dbReference>
<gene>
    <name evidence="3" type="ORF">ACFSL4_19410</name>
</gene>
<proteinExistence type="predicted"/>
<dbReference type="InterPro" id="IPR050709">
    <property type="entry name" value="Biotin_Carboxyl_Carrier/Decarb"/>
</dbReference>
<feature type="non-terminal residue" evidence="3">
    <location>
        <position position="1"/>
    </location>
</feature>
<dbReference type="PANTHER" id="PTHR45266">
    <property type="entry name" value="OXALOACETATE DECARBOXYLASE ALPHA CHAIN"/>
    <property type="match status" value="1"/>
</dbReference>
<organism evidence="3 4">
    <name type="scientific">Streptomyces caeni</name>
    <dbReference type="NCBI Taxonomy" id="2307231"/>
    <lineage>
        <taxon>Bacteria</taxon>
        <taxon>Bacillati</taxon>
        <taxon>Actinomycetota</taxon>
        <taxon>Actinomycetes</taxon>
        <taxon>Kitasatosporales</taxon>
        <taxon>Streptomycetaceae</taxon>
        <taxon>Streptomyces</taxon>
    </lineage>
</organism>
<dbReference type="Proteomes" id="UP001597261">
    <property type="component" value="Unassembled WGS sequence"/>
</dbReference>
<dbReference type="RefSeq" id="WP_381084283.1">
    <property type="nucleotide sequence ID" value="NZ_JBHUDX010000052.1"/>
</dbReference>
<dbReference type="EMBL" id="JBHUDX010000052">
    <property type="protein sequence ID" value="MFD1660311.1"/>
    <property type="molecule type" value="Genomic_DNA"/>
</dbReference>
<comment type="caution">
    <text evidence="3">The sequence shown here is derived from an EMBL/GenBank/DDBJ whole genome shotgun (WGS) entry which is preliminary data.</text>
</comment>
<dbReference type="SUPFAM" id="SSF51230">
    <property type="entry name" value="Single hybrid motif"/>
    <property type="match status" value="1"/>
</dbReference>
<feature type="domain" description="Lipoyl-binding" evidence="2">
    <location>
        <begin position="71"/>
        <end position="151"/>
    </location>
</feature>
<dbReference type="PROSITE" id="PS00188">
    <property type="entry name" value="BIOTIN"/>
    <property type="match status" value="1"/>
</dbReference>
<dbReference type="Pfam" id="PF00364">
    <property type="entry name" value="Biotin_lipoyl"/>
    <property type="match status" value="1"/>
</dbReference>
<accession>A0ABW4IUX1</accession>
<dbReference type="InterPro" id="IPR001882">
    <property type="entry name" value="Biotin_BS"/>
</dbReference>
<reference evidence="4" key="1">
    <citation type="journal article" date="2019" name="Int. J. Syst. Evol. Microbiol.">
        <title>The Global Catalogue of Microorganisms (GCM) 10K type strain sequencing project: providing services to taxonomists for standard genome sequencing and annotation.</title>
        <authorList>
            <consortium name="The Broad Institute Genomics Platform"/>
            <consortium name="The Broad Institute Genome Sequencing Center for Infectious Disease"/>
            <person name="Wu L."/>
            <person name="Ma J."/>
        </authorList>
    </citation>
    <scope>NUCLEOTIDE SEQUENCE [LARGE SCALE GENOMIC DNA]</scope>
    <source>
        <strain evidence="4">CGMCC 1.12470</strain>
    </source>
</reference>
<keyword evidence="1" id="KW-0092">Biotin</keyword>
<dbReference type="CDD" id="cd06850">
    <property type="entry name" value="biotinyl_domain"/>
    <property type="match status" value="1"/>
</dbReference>
<evidence type="ECO:0000313" key="3">
    <source>
        <dbReference type="EMBL" id="MFD1660311.1"/>
    </source>
</evidence>